<name>A0AAE5X9G5_9BRAD</name>
<organism evidence="1 3">
    <name type="scientific">Bradyrhizobium guangzhouense</name>
    <dbReference type="NCBI Taxonomy" id="1325095"/>
    <lineage>
        <taxon>Bacteria</taxon>
        <taxon>Pseudomonadati</taxon>
        <taxon>Pseudomonadota</taxon>
        <taxon>Alphaproteobacteria</taxon>
        <taxon>Hyphomicrobiales</taxon>
        <taxon>Nitrobacteraceae</taxon>
        <taxon>Bradyrhizobium</taxon>
    </lineage>
</organism>
<keyword evidence="1" id="KW-0614">Plasmid</keyword>
<evidence type="ECO:0000313" key="3">
    <source>
        <dbReference type="Proteomes" id="UP000288972"/>
    </source>
</evidence>
<proteinExistence type="predicted"/>
<keyword evidence="4" id="KW-1185">Reference proteome</keyword>
<evidence type="ECO:0000313" key="4">
    <source>
        <dbReference type="Proteomes" id="UP000290401"/>
    </source>
</evidence>
<dbReference type="Proteomes" id="UP000290401">
    <property type="component" value="Unassembled WGS sequence"/>
</dbReference>
<gene>
    <name evidence="2" type="ORF">EAS56_15335</name>
    <name evidence="1" type="ORF">XH91_38565</name>
</gene>
<dbReference type="Proteomes" id="UP000288972">
    <property type="component" value="Plasmid unnamed1"/>
</dbReference>
<evidence type="ECO:0000313" key="1">
    <source>
        <dbReference type="EMBL" id="QAU51155.1"/>
    </source>
</evidence>
<dbReference type="EMBL" id="CP030054">
    <property type="protein sequence ID" value="QAU51155.1"/>
    <property type="molecule type" value="Genomic_DNA"/>
</dbReference>
<dbReference type="AlphaFoldDB" id="A0AAE5X9G5"/>
<reference evidence="1 3" key="1">
    <citation type="submission" date="2018-06" db="EMBL/GenBank/DDBJ databases">
        <title>Comparative genomics of rhizobia nodulating Arachis hypogaea in China.</title>
        <authorList>
            <person name="Li Y."/>
        </authorList>
    </citation>
    <scope>NUCLEOTIDE SEQUENCE [LARGE SCALE GENOMIC DNA]</scope>
    <source>
        <strain evidence="1 3">CCBAU 51670</strain>
        <plasmid evidence="1 3">unnamed1</plasmid>
    </source>
</reference>
<dbReference type="EMBL" id="RDQZ01000010">
    <property type="protein sequence ID" value="RXH13382.1"/>
    <property type="molecule type" value="Genomic_DNA"/>
</dbReference>
<reference evidence="2 4" key="2">
    <citation type="submission" date="2018-10" db="EMBL/GenBank/DDBJ databases">
        <title>Bradyrhizobium sp. nov., effective nodules isolated from peanut in China.</title>
        <authorList>
            <person name="Li Y."/>
        </authorList>
    </citation>
    <scope>NUCLEOTIDE SEQUENCE [LARGE SCALE GENOMIC DNA]</scope>
    <source>
        <strain evidence="2 4">CCBAU 53426</strain>
    </source>
</reference>
<dbReference type="KEGG" id="bgz:XH91_38565"/>
<sequence>MIDASNLRSEVGHRLLKPIFEQTRVGFDPLAFPKSEPEFVLIEALVYLVIERLCIKKQRAVSPLGQCGVLGQPNELLIRDRVQRKVDVSFAVEDDADAFFGSSIQRPFSFFAERRKDRLDQPVVTCGRDHGVSRLGEKRDRKVNAIVVINLLRRMCRIIERAIRGRGTTLHTELQTQSRFGRALPNGSRFHNQTTIREALPIRKSSLKRLSDLVTCLAELSLARLRYREPGEIVVLGRRVSECAMQVE</sequence>
<geneLocation type="plasmid" evidence="1 3">
    <name>unnamed1</name>
</geneLocation>
<protein>
    <submittedName>
        <fullName evidence="1">Uncharacterized protein</fullName>
    </submittedName>
</protein>
<accession>A0AAE5X9G5</accession>
<evidence type="ECO:0000313" key="2">
    <source>
        <dbReference type="EMBL" id="RXH13382.1"/>
    </source>
</evidence>